<dbReference type="KEGG" id="plen:EIM92_20625"/>
<name>A0A3S8RZB3_9BACL</name>
<evidence type="ECO:0000256" key="3">
    <source>
        <dbReference type="PIRSR" id="PIRSR613078-2"/>
    </source>
</evidence>
<dbReference type="RefSeq" id="WP_125084442.1">
    <property type="nucleotide sequence ID" value="NZ_CP034248.1"/>
</dbReference>
<gene>
    <name evidence="4" type="ORF">EIM92_20625</name>
</gene>
<feature type="active site" description="Tele-phosphohistidine intermediate" evidence="2">
    <location>
        <position position="16"/>
    </location>
</feature>
<dbReference type="PANTHER" id="PTHR46517:SF1">
    <property type="entry name" value="FRUCTOSE-2,6-BISPHOSPHATASE TIGAR"/>
    <property type="match status" value="1"/>
</dbReference>
<dbReference type="InterPro" id="IPR029033">
    <property type="entry name" value="His_PPase_superfam"/>
</dbReference>
<sequence>MEKPRDHTAELWLARHGRTRWNMERRYQGHSDMALLDDEASELCALERELAGISFSSIYCSDLLRCRQTLARVRPDLVGQASYDSRLREMNFGHWEGQTYEMLKEDPHYRAWIDDPQSVIPPEGEAWKRFERRVAEVVQEWTNIVNQDARANTGEKARILVITHGGVISLVASLLLPKKGFWDTQMKAGGILRLNI</sequence>
<dbReference type="Pfam" id="PF00300">
    <property type="entry name" value="His_Phos_1"/>
    <property type="match status" value="1"/>
</dbReference>
<dbReference type="CDD" id="cd07067">
    <property type="entry name" value="HP_PGM_like"/>
    <property type="match status" value="1"/>
</dbReference>
<protein>
    <submittedName>
        <fullName evidence="4">Histidine phosphatase family protein</fullName>
    </submittedName>
</protein>
<reference evidence="4 5" key="1">
    <citation type="submission" date="2018-11" db="EMBL/GenBank/DDBJ databases">
        <title>Genome sequencing of Paenibacillus lentus DSM25539(T).</title>
        <authorList>
            <person name="Kook J.-K."/>
            <person name="Park S.-N."/>
            <person name="Lim Y.K."/>
        </authorList>
    </citation>
    <scope>NUCLEOTIDE SEQUENCE [LARGE SCALE GENOMIC DNA]</scope>
    <source>
        <strain evidence="4 5">DSM 25539</strain>
    </source>
</reference>
<accession>A0A3S8RZB3</accession>
<dbReference type="AlphaFoldDB" id="A0A3S8RZB3"/>
<dbReference type="GO" id="GO:0043456">
    <property type="term" value="P:regulation of pentose-phosphate shunt"/>
    <property type="evidence" value="ECO:0007669"/>
    <property type="project" value="TreeGrafter"/>
</dbReference>
<dbReference type="InterPro" id="IPR013078">
    <property type="entry name" value="His_Pase_superF_clade-1"/>
</dbReference>
<proteinExistence type="predicted"/>
<evidence type="ECO:0000256" key="2">
    <source>
        <dbReference type="PIRSR" id="PIRSR613078-1"/>
    </source>
</evidence>
<dbReference type="Proteomes" id="UP000273145">
    <property type="component" value="Chromosome"/>
</dbReference>
<dbReference type="SMART" id="SM00855">
    <property type="entry name" value="PGAM"/>
    <property type="match status" value="1"/>
</dbReference>
<feature type="binding site" evidence="3">
    <location>
        <begin position="15"/>
        <end position="22"/>
    </location>
    <ligand>
        <name>substrate</name>
    </ligand>
</feature>
<evidence type="ECO:0000313" key="4">
    <source>
        <dbReference type="EMBL" id="AZK48283.1"/>
    </source>
</evidence>
<dbReference type="Gene3D" id="3.40.50.1240">
    <property type="entry name" value="Phosphoglycerate mutase-like"/>
    <property type="match status" value="1"/>
</dbReference>
<dbReference type="GO" id="GO:0004331">
    <property type="term" value="F:fructose-2,6-bisphosphate 2-phosphatase activity"/>
    <property type="evidence" value="ECO:0007669"/>
    <property type="project" value="TreeGrafter"/>
</dbReference>
<evidence type="ECO:0000313" key="5">
    <source>
        <dbReference type="Proteomes" id="UP000273145"/>
    </source>
</evidence>
<dbReference type="SUPFAM" id="SSF53254">
    <property type="entry name" value="Phosphoglycerate mutase-like"/>
    <property type="match status" value="1"/>
</dbReference>
<feature type="active site" description="Proton donor/acceptor" evidence="2">
    <location>
        <position position="89"/>
    </location>
</feature>
<evidence type="ECO:0000256" key="1">
    <source>
        <dbReference type="ARBA" id="ARBA00022801"/>
    </source>
</evidence>
<dbReference type="GO" id="GO:0005829">
    <property type="term" value="C:cytosol"/>
    <property type="evidence" value="ECO:0007669"/>
    <property type="project" value="TreeGrafter"/>
</dbReference>
<organism evidence="4 5">
    <name type="scientific">Paenibacillus lentus</name>
    <dbReference type="NCBI Taxonomy" id="1338368"/>
    <lineage>
        <taxon>Bacteria</taxon>
        <taxon>Bacillati</taxon>
        <taxon>Bacillota</taxon>
        <taxon>Bacilli</taxon>
        <taxon>Bacillales</taxon>
        <taxon>Paenibacillaceae</taxon>
        <taxon>Paenibacillus</taxon>
    </lineage>
</organism>
<dbReference type="OrthoDB" id="9783269at2"/>
<dbReference type="PANTHER" id="PTHR46517">
    <property type="entry name" value="FRUCTOSE-2,6-BISPHOSPHATASE TIGAR"/>
    <property type="match status" value="1"/>
</dbReference>
<keyword evidence="1" id="KW-0378">Hydrolase</keyword>
<dbReference type="GO" id="GO:0045820">
    <property type="term" value="P:negative regulation of glycolytic process"/>
    <property type="evidence" value="ECO:0007669"/>
    <property type="project" value="TreeGrafter"/>
</dbReference>
<dbReference type="InterPro" id="IPR051695">
    <property type="entry name" value="Phosphoglycerate_Mutase"/>
</dbReference>
<dbReference type="EMBL" id="CP034248">
    <property type="protein sequence ID" value="AZK48283.1"/>
    <property type="molecule type" value="Genomic_DNA"/>
</dbReference>
<keyword evidence="5" id="KW-1185">Reference proteome</keyword>
<feature type="binding site" evidence="3">
    <location>
        <position position="65"/>
    </location>
    <ligand>
        <name>substrate</name>
    </ligand>
</feature>